<feature type="binding site" description="axial binding residue" evidence="13">
    <location>
        <position position="378"/>
    </location>
    <ligand>
        <name>heme</name>
        <dbReference type="ChEBI" id="CHEBI:30413"/>
    </ligand>
    <ligandPart>
        <name>Fe</name>
        <dbReference type="ChEBI" id="CHEBI:18248"/>
    </ligandPart>
</feature>
<dbReference type="InterPro" id="IPR050121">
    <property type="entry name" value="Cytochrome_P450_monoxygenase"/>
</dbReference>
<dbReference type="GO" id="GO:0005506">
    <property type="term" value="F:iron ion binding"/>
    <property type="evidence" value="ECO:0007669"/>
    <property type="project" value="InterPro"/>
</dbReference>
<dbReference type="AlphaFoldDB" id="A0A8H6WYP9"/>
<keyword evidence="12" id="KW-0472">Membrane</keyword>
<evidence type="ECO:0000256" key="8">
    <source>
        <dbReference type="ARBA" id="ARBA00022989"/>
    </source>
</evidence>
<dbReference type="OrthoDB" id="1470350at2759"/>
<comment type="similarity">
    <text evidence="4">Belongs to the cytochrome P450 family.</text>
</comment>
<evidence type="ECO:0000256" key="11">
    <source>
        <dbReference type="ARBA" id="ARBA00023033"/>
    </source>
</evidence>
<keyword evidence="5 13" id="KW-0349">Heme</keyword>
<evidence type="ECO:0000313" key="15">
    <source>
        <dbReference type="Proteomes" id="UP000620124"/>
    </source>
</evidence>
<keyword evidence="9" id="KW-0560">Oxidoreductase</keyword>
<accession>A0A8H6WYP9</accession>
<keyword evidence="11" id="KW-0503">Monooxygenase</keyword>
<keyword evidence="15" id="KW-1185">Reference proteome</keyword>
<evidence type="ECO:0000256" key="10">
    <source>
        <dbReference type="ARBA" id="ARBA00023004"/>
    </source>
</evidence>
<dbReference type="PANTHER" id="PTHR24305:SF166">
    <property type="entry name" value="CYTOCHROME P450 12A4, MITOCHONDRIAL-RELATED"/>
    <property type="match status" value="1"/>
</dbReference>
<evidence type="ECO:0000256" key="7">
    <source>
        <dbReference type="ARBA" id="ARBA00022723"/>
    </source>
</evidence>
<sequence>MPEAFVAANHLMFGPCLVSTSGARHRRGRKIMNPVFSPARLREILPILYGITHEMSAALSASLPQKATGVEVDMLKILGTTALEFIGQAGLGHSFSASQSGALEGMKQLLFAAKRMMIPMQLLPFLLRTTTPSFRRWMIDYIPLPDLRLARDLVDVMDNNSRRILAKKRETISKGDIAVLEQIGQGKDIMSLLIRASDKTTLEKLPEEELLGQMNVILFAGTDTTSTAVSRALQELARHPEIQDRLRDEVTKAAVHGDLDYEALCILPLLEAVCRETLRMYPPAITSSRQAMKDTVLPLSTPMIGVNGMPITEVSVPAGTIVHIGIKAANTTRSLWGPDALEWKPERWLTPLPQAVMDAQIPGVYTKLMTFIGGPRGCIGFKFAEISMKVLLAVLVRDFVFALSEKEVVWKLGQVEAPTVDGTQMLPMIISRVSSVE</sequence>
<dbReference type="Pfam" id="PF00067">
    <property type="entry name" value="p450"/>
    <property type="match status" value="1"/>
</dbReference>
<proteinExistence type="inferred from homology"/>
<evidence type="ECO:0000256" key="3">
    <source>
        <dbReference type="ARBA" id="ARBA00004721"/>
    </source>
</evidence>
<evidence type="ECO:0000256" key="4">
    <source>
        <dbReference type="ARBA" id="ARBA00010617"/>
    </source>
</evidence>
<dbReference type="EMBL" id="JACAZI010000032">
    <property type="protein sequence ID" value="KAF7330916.1"/>
    <property type="molecule type" value="Genomic_DNA"/>
</dbReference>
<keyword evidence="10 13" id="KW-0408">Iron</keyword>
<keyword evidence="7 13" id="KW-0479">Metal-binding</keyword>
<dbReference type="Proteomes" id="UP000620124">
    <property type="component" value="Unassembled WGS sequence"/>
</dbReference>
<evidence type="ECO:0000256" key="13">
    <source>
        <dbReference type="PIRSR" id="PIRSR602401-1"/>
    </source>
</evidence>
<keyword evidence="8" id="KW-1133">Transmembrane helix</keyword>
<dbReference type="PRINTS" id="PR00463">
    <property type="entry name" value="EP450I"/>
</dbReference>
<dbReference type="PANTHER" id="PTHR24305">
    <property type="entry name" value="CYTOCHROME P450"/>
    <property type="match status" value="1"/>
</dbReference>
<comment type="caution">
    <text evidence="14">The sequence shown here is derived from an EMBL/GenBank/DDBJ whole genome shotgun (WGS) entry which is preliminary data.</text>
</comment>
<comment type="cofactor">
    <cofactor evidence="1 13">
        <name>heme</name>
        <dbReference type="ChEBI" id="CHEBI:30413"/>
    </cofactor>
</comment>
<dbReference type="InterPro" id="IPR002401">
    <property type="entry name" value="Cyt_P450_E_grp-I"/>
</dbReference>
<dbReference type="InterPro" id="IPR001128">
    <property type="entry name" value="Cyt_P450"/>
</dbReference>
<dbReference type="InterPro" id="IPR036396">
    <property type="entry name" value="Cyt_P450_sf"/>
</dbReference>
<evidence type="ECO:0008006" key="16">
    <source>
        <dbReference type="Google" id="ProtNLM"/>
    </source>
</evidence>
<name>A0A8H6WYP9_9AGAR</name>
<dbReference type="GO" id="GO:0016020">
    <property type="term" value="C:membrane"/>
    <property type="evidence" value="ECO:0007669"/>
    <property type="project" value="UniProtKB-SubCell"/>
</dbReference>
<dbReference type="SUPFAM" id="SSF48264">
    <property type="entry name" value="Cytochrome P450"/>
    <property type="match status" value="1"/>
</dbReference>
<gene>
    <name evidence="14" type="ORF">MVEN_02431300</name>
</gene>
<evidence type="ECO:0000256" key="12">
    <source>
        <dbReference type="ARBA" id="ARBA00023136"/>
    </source>
</evidence>
<organism evidence="14 15">
    <name type="scientific">Mycena venus</name>
    <dbReference type="NCBI Taxonomy" id="2733690"/>
    <lineage>
        <taxon>Eukaryota</taxon>
        <taxon>Fungi</taxon>
        <taxon>Dikarya</taxon>
        <taxon>Basidiomycota</taxon>
        <taxon>Agaricomycotina</taxon>
        <taxon>Agaricomycetes</taxon>
        <taxon>Agaricomycetidae</taxon>
        <taxon>Agaricales</taxon>
        <taxon>Marasmiineae</taxon>
        <taxon>Mycenaceae</taxon>
        <taxon>Mycena</taxon>
    </lineage>
</organism>
<dbReference type="PRINTS" id="PR00385">
    <property type="entry name" value="P450"/>
</dbReference>
<evidence type="ECO:0000256" key="2">
    <source>
        <dbReference type="ARBA" id="ARBA00004370"/>
    </source>
</evidence>
<dbReference type="GO" id="GO:0004497">
    <property type="term" value="F:monooxygenase activity"/>
    <property type="evidence" value="ECO:0007669"/>
    <property type="project" value="UniProtKB-KW"/>
</dbReference>
<evidence type="ECO:0000256" key="6">
    <source>
        <dbReference type="ARBA" id="ARBA00022692"/>
    </source>
</evidence>
<evidence type="ECO:0000256" key="1">
    <source>
        <dbReference type="ARBA" id="ARBA00001971"/>
    </source>
</evidence>
<comment type="subcellular location">
    <subcellularLocation>
        <location evidence="2">Membrane</location>
    </subcellularLocation>
</comment>
<dbReference type="GO" id="GO:0020037">
    <property type="term" value="F:heme binding"/>
    <property type="evidence" value="ECO:0007669"/>
    <property type="project" value="InterPro"/>
</dbReference>
<keyword evidence="6" id="KW-0812">Transmembrane</keyword>
<reference evidence="14" key="1">
    <citation type="submission" date="2020-05" db="EMBL/GenBank/DDBJ databases">
        <title>Mycena genomes resolve the evolution of fungal bioluminescence.</title>
        <authorList>
            <person name="Tsai I.J."/>
        </authorList>
    </citation>
    <scope>NUCLEOTIDE SEQUENCE</scope>
    <source>
        <strain evidence="14">CCC161011</strain>
    </source>
</reference>
<evidence type="ECO:0000256" key="9">
    <source>
        <dbReference type="ARBA" id="ARBA00023002"/>
    </source>
</evidence>
<protein>
    <recommendedName>
        <fullName evidence="16">Cytochrome P450</fullName>
    </recommendedName>
</protein>
<evidence type="ECO:0000313" key="14">
    <source>
        <dbReference type="EMBL" id="KAF7330916.1"/>
    </source>
</evidence>
<comment type="pathway">
    <text evidence="3">Secondary metabolite biosynthesis; terpenoid biosynthesis.</text>
</comment>
<evidence type="ECO:0000256" key="5">
    <source>
        <dbReference type="ARBA" id="ARBA00022617"/>
    </source>
</evidence>
<dbReference type="GO" id="GO:0016705">
    <property type="term" value="F:oxidoreductase activity, acting on paired donors, with incorporation or reduction of molecular oxygen"/>
    <property type="evidence" value="ECO:0007669"/>
    <property type="project" value="InterPro"/>
</dbReference>
<dbReference type="Gene3D" id="1.10.630.10">
    <property type="entry name" value="Cytochrome P450"/>
    <property type="match status" value="1"/>
</dbReference>